<dbReference type="EMBL" id="CAXAMN010004080">
    <property type="protein sequence ID" value="CAK9007594.1"/>
    <property type="molecule type" value="Genomic_DNA"/>
</dbReference>
<keyword evidence="2" id="KW-1185">Reference proteome</keyword>
<organism evidence="1 2">
    <name type="scientific">Durusdinium trenchii</name>
    <dbReference type="NCBI Taxonomy" id="1381693"/>
    <lineage>
        <taxon>Eukaryota</taxon>
        <taxon>Sar</taxon>
        <taxon>Alveolata</taxon>
        <taxon>Dinophyceae</taxon>
        <taxon>Suessiales</taxon>
        <taxon>Symbiodiniaceae</taxon>
        <taxon>Durusdinium</taxon>
    </lineage>
</organism>
<sequence length="356" mass="38974">MIADDQSKQVEGGELLLQVGLSGRFVSLHGVMDSMTVLDIKHQARDEVAKLLGKEFLSTELMSLLPGEGVEALKNEVKVEDLKVSSGSTLRVIVDSTPPRNVFGLELSDRNHFEGGIDSPLVSALLKWLREGGAAPGRGKDEQQKVVSHFMSLYFDISTEGDLVKEQGFKDEDPKFYFGFVRSLCSDVGKFVKTLQSKNASGQLPCNGTASLSLMAYCSRHRECEGCHGATQHPSNCMLSGLSNSLNPTVEGKCPGSVKDSEHAKKLFKDIEHCSGSVEEMVALKQAARMLALLSSLVEELKKCQLVGGHDIKLRPSGAPYDTPVRCNRKRLDSHAERRLAEFVQIFEGIKDLFCS</sequence>
<comment type="caution">
    <text evidence="1">The sequence shown here is derived from an EMBL/GenBank/DDBJ whole genome shotgun (WGS) entry which is preliminary data.</text>
</comment>
<evidence type="ECO:0000313" key="1">
    <source>
        <dbReference type="EMBL" id="CAK9007594.1"/>
    </source>
</evidence>
<proteinExistence type="predicted"/>
<dbReference type="Proteomes" id="UP001642484">
    <property type="component" value="Unassembled WGS sequence"/>
</dbReference>
<evidence type="ECO:0000313" key="2">
    <source>
        <dbReference type="Proteomes" id="UP001642484"/>
    </source>
</evidence>
<evidence type="ECO:0008006" key="3">
    <source>
        <dbReference type="Google" id="ProtNLM"/>
    </source>
</evidence>
<name>A0ABP0IZV0_9DINO</name>
<protein>
    <recommendedName>
        <fullName evidence="3">Ubiquitin-like domain-containing protein</fullName>
    </recommendedName>
</protein>
<reference evidence="1 2" key="1">
    <citation type="submission" date="2024-02" db="EMBL/GenBank/DDBJ databases">
        <authorList>
            <person name="Chen Y."/>
            <person name="Shah S."/>
            <person name="Dougan E. K."/>
            <person name="Thang M."/>
            <person name="Chan C."/>
        </authorList>
    </citation>
    <scope>NUCLEOTIDE SEQUENCE [LARGE SCALE GENOMIC DNA]</scope>
</reference>
<gene>
    <name evidence="1" type="ORF">CCMP2556_LOCUS8907</name>
</gene>
<accession>A0ABP0IZV0</accession>